<dbReference type="Proteomes" id="UP000093366">
    <property type="component" value="Unassembled WGS sequence"/>
</dbReference>
<protein>
    <submittedName>
        <fullName evidence="1">Uncharacterized protein</fullName>
    </submittedName>
</protein>
<dbReference type="EMBL" id="MAUJ01000004">
    <property type="protein sequence ID" value="OCQ20961.1"/>
    <property type="molecule type" value="Genomic_DNA"/>
</dbReference>
<evidence type="ECO:0000313" key="2">
    <source>
        <dbReference type="Proteomes" id="UP000093366"/>
    </source>
</evidence>
<comment type="caution">
    <text evidence="1">The sequence shown here is derived from an EMBL/GenBank/DDBJ whole genome shotgun (WGS) entry which is preliminary data.</text>
</comment>
<dbReference type="AlphaFoldDB" id="A0A1C0TPT8"/>
<accession>A0A1C0TPT8</accession>
<name>A0A1C0TPT8_9GAMM</name>
<sequence>MRKLQYLLLGSAVFGFYLLIRKKEKSIEGVILVSKNALVVLARFYIFEGTEVGGFILPSQKVRLKQTGSKLLLL</sequence>
<gene>
    <name evidence="1" type="ORF">A7985_14310</name>
</gene>
<reference evidence="2" key="1">
    <citation type="submission" date="2016-07" db="EMBL/GenBank/DDBJ databases">
        <authorList>
            <person name="Florea S."/>
            <person name="Webb J.S."/>
            <person name="Jaromczyk J."/>
            <person name="Schardl C.L."/>
        </authorList>
    </citation>
    <scope>NUCLEOTIDE SEQUENCE [LARGE SCALE GENOMIC DNA]</scope>
    <source>
        <strain evidence="2">IPB1</strain>
    </source>
</reference>
<proteinExistence type="predicted"/>
<evidence type="ECO:0000313" key="1">
    <source>
        <dbReference type="EMBL" id="OCQ20961.1"/>
    </source>
</evidence>
<organism evidence="1 2">
    <name type="scientific">Pseudoalteromonas luteoviolacea</name>
    <dbReference type="NCBI Taxonomy" id="43657"/>
    <lineage>
        <taxon>Bacteria</taxon>
        <taxon>Pseudomonadati</taxon>
        <taxon>Pseudomonadota</taxon>
        <taxon>Gammaproteobacteria</taxon>
        <taxon>Alteromonadales</taxon>
        <taxon>Pseudoalteromonadaceae</taxon>
        <taxon>Pseudoalteromonas</taxon>
    </lineage>
</organism>